<organism evidence="2 3">
    <name type="scientific">Ruegeria intermedia</name>
    <dbReference type="NCBI Taxonomy" id="996115"/>
    <lineage>
        <taxon>Bacteria</taxon>
        <taxon>Pseudomonadati</taxon>
        <taxon>Pseudomonadota</taxon>
        <taxon>Alphaproteobacteria</taxon>
        <taxon>Rhodobacterales</taxon>
        <taxon>Roseobacteraceae</taxon>
        <taxon>Ruegeria</taxon>
    </lineage>
</organism>
<feature type="domain" description="Glycosyltransferase 2-like" evidence="1">
    <location>
        <begin position="91"/>
        <end position="179"/>
    </location>
</feature>
<dbReference type="CDD" id="cd06433">
    <property type="entry name" value="GT_2_WfgS_like"/>
    <property type="match status" value="1"/>
</dbReference>
<reference evidence="2 3" key="1">
    <citation type="submission" date="2016-11" db="EMBL/GenBank/DDBJ databases">
        <authorList>
            <person name="Varghese N."/>
            <person name="Submissions S."/>
        </authorList>
    </citation>
    <scope>NUCLEOTIDE SEQUENCE [LARGE SCALE GENOMIC DNA]</scope>
    <source>
        <strain evidence="2 3">DSM 29341</strain>
    </source>
</reference>
<dbReference type="Gene3D" id="3.90.550.10">
    <property type="entry name" value="Spore Coat Polysaccharide Biosynthesis Protein SpsA, Chain A"/>
    <property type="match status" value="1"/>
</dbReference>
<dbReference type="OrthoDB" id="5291101at2"/>
<gene>
    <name evidence="2" type="ORF">SAMN05444279_1468</name>
</gene>
<dbReference type="PANTHER" id="PTHR22916:SF3">
    <property type="entry name" value="UDP-GLCNAC:BETAGAL BETA-1,3-N-ACETYLGLUCOSAMINYLTRANSFERASE-LIKE PROTEIN 1"/>
    <property type="match status" value="1"/>
</dbReference>
<dbReference type="InterPro" id="IPR001173">
    <property type="entry name" value="Glyco_trans_2-like"/>
</dbReference>
<dbReference type="RefSeq" id="WP_149777473.1">
    <property type="nucleotide sequence ID" value="NZ_FQVK01000046.1"/>
</dbReference>
<dbReference type="EMBL" id="FQVK01000046">
    <property type="protein sequence ID" value="SHF44237.1"/>
    <property type="molecule type" value="Genomic_DNA"/>
</dbReference>
<dbReference type="InterPro" id="IPR029044">
    <property type="entry name" value="Nucleotide-diphossugar_trans"/>
</dbReference>
<evidence type="ECO:0000313" key="2">
    <source>
        <dbReference type="EMBL" id="SHF44237.1"/>
    </source>
</evidence>
<keyword evidence="3" id="KW-1185">Reference proteome</keyword>
<keyword evidence="2" id="KW-0808">Transferase</keyword>
<dbReference type="AlphaFoldDB" id="A0A1M5BPQ9"/>
<protein>
    <submittedName>
        <fullName evidence="2">Glycosyl transferase family 2</fullName>
    </submittedName>
</protein>
<name>A0A1M5BPQ9_9RHOB</name>
<accession>A0A1M5BPQ9</accession>
<dbReference type="Pfam" id="PF00535">
    <property type="entry name" value="Glycos_transf_2"/>
    <property type="match status" value="1"/>
</dbReference>
<evidence type="ECO:0000313" key="3">
    <source>
        <dbReference type="Proteomes" id="UP000325134"/>
    </source>
</evidence>
<proteinExistence type="predicted"/>
<dbReference type="GO" id="GO:0016758">
    <property type="term" value="F:hexosyltransferase activity"/>
    <property type="evidence" value="ECO:0007669"/>
    <property type="project" value="UniProtKB-ARBA"/>
</dbReference>
<sequence length="299" mass="34152">MASAIPAAKAAQISFFESKAKLCTEIGRLCARSAQGYIRNIAWLDAEDVAQELVLRLLKKKRLKRSRKGWCLVNRRNQPVGPLAAQIKVATLDIIKRFARPSTHLISERDNGLYDAINRGISRASGDVIGLMHSDDYFAHPDVLKRVAKAFEDPEVHGVYGDLDYVSASNTGRLIRKWRSGSYDPDLLRRGWMPPHPTLYLRRQVFEKWGLYDPGFQIAADYDAMLRYLWRGKIRLAYVPEVLVKMRVGGESNRSIGRIIRKSREDYRAIRRNEVGGIATLLQKNTSKLSQFIIREKRP</sequence>
<dbReference type="PANTHER" id="PTHR22916">
    <property type="entry name" value="GLYCOSYLTRANSFERASE"/>
    <property type="match status" value="1"/>
</dbReference>
<evidence type="ECO:0000259" key="1">
    <source>
        <dbReference type="Pfam" id="PF00535"/>
    </source>
</evidence>
<dbReference type="Proteomes" id="UP000325134">
    <property type="component" value="Unassembled WGS sequence"/>
</dbReference>
<dbReference type="SUPFAM" id="SSF53448">
    <property type="entry name" value="Nucleotide-diphospho-sugar transferases"/>
    <property type="match status" value="1"/>
</dbReference>